<protein>
    <submittedName>
        <fullName evidence="2">Anti-sigma regulatory factor (Ser/Thr protein kinase)</fullName>
    </submittedName>
</protein>
<accession>A0A1G7WBA5</accession>
<dbReference type="STRING" id="1121419.SAMN05443529_10593"/>
<dbReference type="RefSeq" id="WP_092331252.1">
    <property type="nucleotide sequence ID" value="NZ_FNCP01000005.1"/>
</dbReference>
<dbReference type="OrthoDB" id="2082205at2"/>
<dbReference type="InterPro" id="IPR036890">
    <property type="entry name" value="HATPase_C_sf"/>
</dbReference>
<dbReference type="PANTHER" id="PTHR35801:SF1">
    <property type="entry name" value="PHOSPHOSERINE PHOSPHATASE RSBX"/>
    <property type="match status" value="1"/>
</dbReference>
<dbReference type="Gene3D" id="3.60.40.10">
    <property type="entry name" value="PPM-type phosphatase domain"/>
    <property type="match status" value="1"/>
</dbReference>
<gene>
    <name evidence="2" type="ORF">SAMN05443529_10593</name>
</gene>
<dbReference type="InterPro" id="IPR001932">
    <property type="entry name" value="PPM-type_phosphatase-like_dom"/>
</dbReference>
<proteinExistence type="predicted"/>
<dbReference type="Proteomes" id="UP000198656">
    <property type="component" value="Unassembled WGS sequence"/>
</dbReference>
<organism evidence="2 3">
    <name type="scientific">Desulfosporosinus hippei DSM 8344</name>
    <dbReference type="NCBI Taxonomy" id="1121419"/>
    <lineage>
        <taxon>Bacteria</taxon>
        <taxon>Bacillati</taxon>
        <taxon>Bacillota</taxon>
        <taxon>Clostridia</taxon>
        <taxon>Eubacteriales</taxon>
        <taxon>Desulfitobacteriaceae</taxon>
        <taxon>Desulfosporosinus</taxon>
    </lineage>
</organism>
<evidence type="ECO:0000313" key="2">
    <source>
        <dbReference type="EMBL" id="SDG69265.1"/>
    </source>
</evidence>
<dbReference type="Gene3D" id="3.30.565.10">
    <property type="entry name" value="Histidine kinase-like ATPase, C-terminal domain"/>
    <property type="match status" value="1"/>
</dbReference>
<feature type="domain" description="PPM-type phosphatase" evidence="1">
    <location>
        <begin position="133"/>
        <end position="322"/>
    </location>
</feature>
<dbReference type="Pfam" id="PF13581">
    <property type="entry name" value="HATPase_c_2"/>
    <property type="match status" value="1"/>
</dbReference>
<evidence type="ECO:0000259" key="1">
    <source>
        <dbReference type="SMART" id="SM00331"/>
    </source>
</evidence>
<keyword evidence="3" id="KW-1185">Reference proteome</keyword>
<dbReference type="SUPFAM" id="SSF81606">
    <property type="entry name" value="PP2C-like"/>
    <property type="match status" value="1"/>
</dbReference>
<keyword evidence="2" id="KW-0808">Transferase</keyword>
<evidence type="ECO:0000313" key="3">
    <source>
        <dbReference type="Proteomes" id="UP000198656"/>
    </source>
</evidence>
<dbReference type="SMART" id="SM00331">
    <property type="entry name" value="PP2C_SIG"/>
    <property type="match status" value="1"/>
</dbReference>
<dbReference type="SUPFAM" id="SSF55874">
    <property type="entry name" value="ATPase domain of HSP90 chaperone/DNA topoisomerase II/histidine kinase"/>
    <property type="match status" value="1"/>
</dbReference>
<dbReference type="InterPro" id="IPR003594">
    <property type="entry name" value="HATPase_dom"/>
</dbReference>
<name>A0A1G7WBA5_9FIRM</name>
<dbReference type="GO" id="GO:0016301">
    <property type="term" value="F:kinase activity"/>
    <property type="evidence" value="ECO:0007669"/>
    <property type="project" value="UniProtKB-KW"/>
</dbReference>
<dbReference type="PANTHER" id="PTHR35801">
    <property type="entry name" value="PHOSPHOSERINE PHOSPHATASE RSBX"/>
    <property type="match status" value="1"/>
</dbReference>
<dbReference type="Pfam" id="PF07228">
    <property type="entry name" value="SpoIIE"/>
    <property type="match status" value="1"/>
</dbReference>
<dbReference type="InterPro" id="IPR036457">
    <property type="entry name" value="PPM-type-like_dom_sf"/>
</dbReference>
<dbReference type="InterPro" id="IPR039248">
    <property type="entry name" value="Ptase_RsbX"/>
</dbReference>
<sequence>MPEIRVEADYDIGRARRAVVNFSQELGMSARNLSDIAIITTELATNLVRHANRGGVIHYSGSPEQGLTLETSDDGPGITNVENSMTDGVSSKGSLGGGLGAVQRLADHFSLETGKQGTKIIVGKYLDSQTKQSLSVGVYSRPYPGYIRNGDGFFIHQKPARNVLGLFDGVGHGELAYQAANILLHSLKYHYKLSLEQMVQHSHQRLRGSRGAVLFLAVITKNELKYIGIGNIEAFLGIEGVQPKRLMSYRGVLGASFPEMKVTTLPWKPGSRLLMYTDGIVERWKSLDPFFLKGGDPGMVCRQIVQDYGRNNDDASVLIAREAL</sequence>
<reference evidence="3" key="1">
    <citation type="submission" date="2016-10" db="EMBL/GenBank/DDBJ databases">
        <authorList>
            <person name="Varghese N."/>
            <person name="Submissions S."/>
        </authorList>
    </citation>
    <scope>NUCLEOTIDE SEQUENCE [LARGE SCALE GENOMIC DNA]</scope>
    <source>
        <strain evidence="3">DSM 8344</strain>
    </source>
</reference>
<keyword evidence="2" id="KW-0418">Kinase</keyword>
<dbReference type="AlphaFoldDB" id="A0A1G7WBA5"/>
<dbReference type="EMBL" id="FNCP01000005">
    <property type="protein sequence ID" value="SDG69265.1"/>
    <property type="molecule type" value="Genomic_DNA"/>
</dbReference>